<feature type="compositionally biased region" description="Polar residues" evidence="1">
    <location>
        <begin position="209"/>
        <end position="230"/>
    </location>
</feature>
<comment type="caution">
    <text evidence="3">The sequence shown here is derived from an EMBL/GenBank/DDBJ whole genome shotgun (WGS) entry which is preliminary data.</text>
</comment>
<evidence type="ECO:0000313" key="4">
    <source>
        <dbReference type="Proteomes" id="UP000179686"/>
    </source>
</evidence>
<organism evidence="3 4">
    <name type="scientific">Candidatus Nomurabacteria bacterium RIFCSPHIGHO2_02_FULL_38_15</name>
    <dbReference type="NCBI Taxonomy" id="1801752"/>
    <lineage>
        <taxon>Bacteria</taxon>
        <taxon>Candidatus Nomuraibacteriota</taxon>
    </lineage>
</organism>
<accession>A0A1F6VQU0</accession>
<gene>
    <name evidence="3" type="ORF">A3J61_02270</name>
</gene>
<evidence type="ECO:0000256" key="2">
    <source>
        <dbReference type="SAM" id="Phobius"/>
    </source>
</evidence>
<proteinExistence type="predicted"/>
<dbReference type="EMBL" id="MFUC01000022">
    <property type="protein sequence ID" value="OGI71805.1"/>
    <property type="molecule type" value="Genomic_DNA"/>
</dbReference>
<sequence length="343" mass="37876">MKKILSTFIIAILLILPVSNYKVLAQTTSATGFVSGNIWYSKTDFVEDESIKIYTGFWNGEGSQITVNIDFYDKEVLLGSRELVVPALTLKDVSITWKVTSGTHQISAKISKATSSVNGASQNIALAKNEVETPSIFVPKKIEPISPTAELNKVSEKVVDKLPESIAKPLTNTATAVDTFRENTATTLEKKVDEAKKEIAVIENKTVEPANTDTAGTPNASESSDEGTTSVDEKTEETVADDATVATAEELEQAPEILKSTKSNASKIKESTKGVAPKVKTPVSGMARAFAYAKLFILKIALFIFAHSWIFYTLIIFIIFFFIKFLLKRFRRKRKYNKKQVRE</sequence>
<keyword evidence="2" id="KW-0472">Membrane</keyword>
<protein>
    <submittedName>
        <fullName evidence="3">Uncharacterized protein</fullName>
    </submittedName>
</protein>
<feature type="region of interest" description="Disordered" evidence="1">
    <location>
        <begin position="205"/>
        <end position="241"/>
    </location>
</feature>
<evidence type="ECO:0000256" key="1">
    <source>
        <dbReference type="SAM" id="MobiDB-lite"/>
    </source>
</evidence>
<name>A0A1F6VQU0_9BACT</name>
<dbReference type="Proteomes" id="UP000179686">
    <property type="component" value="Unassembled WGS sequence"/>
</dbReference>
<keyword evidence="2" id="KW-1133">Transmembrane helix</keyword>
<dbReference type="AlphaFoldDB" id="A0A1F6VQU0"/>
<evidence type="ECO:0000313" key="3">
    <source>
        <dbReference type="EMBL" id="OGI71805.1"/>
    </source>
</evidence>
<keyword evidence="2" id="KW-0812">Transmembrane</keyword>
<reference evidence="3 4" key="1">
    <citation type="journal article" date="2016" name="Nat. Commun.">
        <title>Thousands of microbial genomes shed light on interconnected biogeochemical processes in an aquifer system.</title>
        <authorList>
            <person name="Anantharaman K."/>
            <person name="Brown C.T."/>
            <person name="Hug L.A."/>
            <person name="Sharon I."/>
            <person name="Castelle C.J."/>
            <person name="Probst A.J."/>
            <person name="Thomas B.C."/>
            <person name="Singh A."/>
            <person name="Wilkins M.J."/>
            <person name="Karaoz U."/>
            <person name="Brodie E.L."/>
            <person name="Williams K.H."/>
            <person name="Hubbard S.S."/>
            <person name="Banfield J.F."/>
        </authorList>
    </citation>
    <scope>NUCLEOTIDE SEQUENCE [LARGE SCALE GENOMIC DNA]</scope>
</reference>
<feature type="transmembrane region" description="Helical" evidence="2">
    <location>
        <begin position="309"/>
        <end position="327"/>
    </location>
</feature>